<dbReference type="InterPro" id="IPR050848">
    <property type="entry name" value="Homeobox_TF"/>
</dbReference>
<dbReference type="Proteomes" id="UP000549394">
    <property type="component" value="Unassembled WGS sequence"/>
</dbReference>
<dbReference type="SUPFAM" id="SSF46689">
    <property type="entry name" value="Homeodomain-like"/>
    <property type="match status" value="1"/>
</dbReference>
<evidence type="ECO:0000256" key="5">
    <source>
        <dbReference type="PROSITE-ProRule" id="PRU00108"/>
    </source>
</evidence>
<dbReference type="GO" id="GO:0005634">
    <property type="term" value="C:nucleus"/>
    <property type="evidence" value="ECO:0007669"/>
    <property type="project" value="UniProtKB-SubCell"/>
</dbReference>
<dbReference type="OrthoDB" id="6159439at2759"/>
<evidence type="ECO:0000256" key="3">
    <source>
        <dbReference type="ARBA" id="ARBA00023155"/>
    </source>
</evidence>
<dbReference type="Gene3D" id="1.10.10.60">
    <property type="entry name" value="Homeodomain-like"/>
    <property type="match status" value="1"/>
</dbReference>
<dbReference type="GO" id="GO:0000981">
    <property type="term" value="F:DNA-binding transcription factor activity, RNA polymerase II-specific"/>
    <property type="evidence" value="ECO:0007669"/>
    <property type="project" value="InterPro"/>
</dbReference>
<gene>
    <name evidence="8" type="ORF">DGYR_LOCUS10423</name>
</gene>
<reference evidence="8 9" key="1">
    <citation type="submission" date="2020-08" db="EMBL/GenBank/DDBJ databases">
        <authorList>
            <person name="Hejnol A."/>
        </authorList>
    </citation>
    <scope>NUCLEOTIDE SEQUENCE [LARGE SCALE GENOMIC DNA]</scope>
</reference>
<evidence type="ECO:0000256" key="6">
    <source>
        <dbReference type="RuleBase" id="RU000682"/>
    </source>
</evidence>
<accession>A0A7I8W385</accession>
<dbReference type="AlphaFoldDB" id="A0A7I8W385"/>
<keyword evidence="4 5" id="KW-0539">Nucleus</keyword>
<evidence type="ECO:0000313" key="9">
    <source>
        <dbReference type="Proteomes" id="UP000549394"/>
    </source>
</evidence>
<name>A0A7I8W385_9ANNE</name>
<dbReference type="PROSITE" id="PS00027">
    <property type="entry name" value="HOMEOBOX_1"/>
    <property type="match status" value="1"/>
</dbReference>
<dbReference type="Pfam" id="PF00046">
    <property type="entry name" value="Homeodomain"/>
    <property type="match status" value="1"/>
</dbReference>
<dbReference type="InterPro" id="IPR017970">
    <property type="entry name" value="Homeobox_CS"/>
</dbReference>
<keyword evidence="2 5" id="KW-0238">DNA-binding</keyword>
<keyword evidence="9" id="KW-1185">Reference proteome</keyword>
<keyword evidence="3 5" id="KW-0371">Homeobox</keyword>
<dbReference type="PRINTS" id="PR00024">
    <property type="entry name" value="HOMEOBOX"/>
</dbReference>
<dbReference type="InterPro" id="IPR009057">
    <property type="entry name" value="Homeodomain-like_sf"/>
</dbReference>
<protein>
    <submittedName>
        <fullName evidence="8">DgyrCDS11042</fullName>
    </submittedName>
</protein>
<evidence type="ECO:0000313" key="8">
    <source>
        <dbReference type="EMBL" id="CAD5122633.1"/>
    </source>
</evidence>
<dbReference type="PROSITE" id="PS50071">
    <property type="entry name" value="HOMEOBOX_2"/>
    <property type="match status" value="1"/>
</dbReference>
<feature type="domain" description="Homeobox" evidence="7">
    <location>
        <begin position="124"/>
        <end position="184"/>
    </location>
</feature>
<evidence type="ECO:0000256" key="2">
    <source>
        <dbReference type="ARBA" id="ARBA00023125"/>
    </source>
</evidence>
<dbReference type="InterPro" id="IPR020479">
    <property type="entry name" value="HD_metazoa"/>
</dbReference>
<feature type="DNA-binding region" description="Homeobox" evidence="5">
    <location>
        <begin position="126"/>
        <end position="185"/>
    </location>
</feature>
<dbReference type="PANTHER" id="PTHR24333:SF9">
    <property type="entry name" value="HOMEOBOX DOMAIN-CONTAINING PROTEIN"/>
    <property type="match status" value="1"/>
</dbReference>
<dbReference type="CDD" id="cd00086">
    <property type="entry name" value="homeodomain"/>
    <property type="match status" value="1"/>
</dbReference>
<proteinExistence type="predicted"/>
<dbReference type="PANTHER" id="PTHR24333">
    <property type="entry name" value="HOMEO BOX HB9 LIKE A-RELATED"/>
    <property type="match status" value="1"/>
</dbReference>
<organism evidence="8 9">
    <name type="scientific">Dimorphilus gyrociliatus</name>
    <dbReference type="NCBI Taxonomy" id="2664684"/>
    <lineage>
        <taxon>Eukaryota</taxon>
        <taxon>Metazoa</taxon>
        <taxon>Spiralia</taxon>
        <taxon>Lophotrochozoa</taxon>
        <taxon>Annelida</taxon>
        <taxon>Polychaeta</taxon>
        <taxon>Polychaeta incertae sedis</taxon>
        <taxon>Dinophilidae</taxon>
        <taxon>Dimorphilus</taxon>
    </lineage>
</organism>
<evidence type="ECO:0000256" key="1">
    <source>
        <dbReference type="ARBA" id="ARBA00004123"/>
    </source>
</evidence>
<sequence length="229" mass="26495">MDNKPDVEMEEKRPKRGLFSIADILEIDKRKPEESDSENVDIETLPKKEDVNNLANFVQELNTANALTYSHLTPSMWNALVHSKNVESGNSIWNSEDSQSILARNHFVSLQAPKPLTRRMRKPGTDRKPRQAYSSKQLERLENEFKNDKYLSVSKRLELSQALSLTETQIKTWFQNRRTKWKKQMTARLKIAQRQGMWVPSQLWCPPSSGLQQVPSTAFSLQPSNSTFY</sequence>
<evidence type="ECO:0000259" key="7">
    <source>
        <dbReference type="PROSITE" id="PS50071"/>
    </source>
</evidence>
<comment type="caution">
    <text evidence="8">The sequence shown here is derived from an EMBL/GenBank/DDBJ whole genome shotgun (WGS) entry which is preliminary data.</text>
</comment>
<dbReference type="InterPro" id="IPR001356">
    <property type="entry name" value="HD"/>
</dbReference>
<evidence type="ECO:0000256" key="4">
    <source>
        <dbReference type="ARBA" id="ARBA00023242"/>
    </source>
</evidence>
<dbReference type="EMBL" id="CAJFCJ010000018">
    <property type="protein sequence ID" value="CAD5122633.1"/>
    <property type="molecule type" value="Genomic_DNA"/>
</dbReference>
<dbReference type="SMART" id="SM00389">
    <property type="entry name" value="HOX"/>
    <property type="match status" value="1"/>
</dbReference>
<dbReference type="GO" id="GO:0003677">
    <property type="term" value="F:DNA binding"/>
    <property type="evidence" value="ECO:0007669"/>
    <property type="project" value="UniProtKB-UniRule"/>
</dbReference>
<comment type="subcellular location">
    <subcellularLocation>
        <location evidence="1 5 6">Nucleus</location>
    </subcellularLocation>
</comment>